<keyword evidence="1" id="KW-0732">Signal</keyword>
<dbReference type="EMBL" id="JPLA01000009">
    <property type="protein sequence ID" value="KLD65229.1"/>
    <property type="molecule type" value="Genomic_DNA"/>
</dbReference>
<evidence type="ECO:0000313" key="2">
    <source>
        <dbReference type="EMBL" id="KLD65229.1"/>
    </source>
</evidence>
<dbReference type="STRING" id="1440762.Y882_03920"/>
<gene>
    <name evidence="2" type="ORF">Y882_03920</name>
</gene>
<reference evidence="2 3" key="1">
    <citation type="journal article" date="2015" name="Antonie Van Leeuwenhoek">
        <title>A phylogenomic and molecular marker based taxonomic framework for the order Xanthomonadales: proposal to transfer the families Algiphilaceae and Solimonadaceae to the order Nevskiales ord. nov. and to create a new family within the order Xanthomonadales, the family Rhodanobacteraceae fam. nov., containing the genus Rhodanobacter and its closest relatives.</title>
        <authorList>
            <person name="Naushad S."/>
            <person name="Adeolu M."/>
            <person name="Wong S."/>
            <person name="Sohail M."/>
            <person name="Schellhorn H.E."/>
            <person name="Gupta R.S."/>
        </authorList>
    </citation>
    <scope>NUCLEOTIDE SEQUENCE [LARGE SCALE GENOMIC DNA]</scope>
    <source>
        <strain evidence="2 3">DSM 16301</strain>
    </source>
</reference>
<evidence type="ECO:0000313" key="3">
    <source>
        <dbReference type="Proteomes" id="UP000035481"/>
    </source>
</evidence>
<evidence type="ECO:0008006" key="4">
    <source>
        <dbReference type="Google" id="ProtNLM"/>
    </source>
</evidence>
<feature type="signal peptide" evidence="1">
    <location>
        <begin position="1"/>
        <end position="31"/>
    </location>
</feature>
<feature type="chain" id="PRO_5002577183" description="Transmembrane protein" evidence="1">
    <location>
        <begin position="32"/>
        <end position="116"/>
    </location>
</feature>
<proteinExistence type="predicted"/>
<accession>A0A0G9H7M8</accession>
<sequence length="116" mass="12563">MKQHSSIALHHKLAAAALAVAWLALPLPVLAQHHHGPPPHYEHHDYHGHYDNHYDYHHDHYDHYDNGGAVVAGALLGVAAGVAISNANTPQPPPTVVYTSPPPPPPPGVVYYNDGY</sequence>
<evidence type="ECO:0000256" key="1">
    <source>
        <dbReference type="SAM" id="SignalP"/>
    </source>
</evidence>
<protein>
    <recommendedName>
        <fullName evidence="4">Transmembrane protein</fullName>
    </recommendedName>
</protein>
<dbReference type="PATRIC" id="fig|1440762.4.peg.3754"/>
<name>A0A0G9H7M8_9GAMM</name>
<dbReference type="Proteomes" id="UP000035481">
    <property type="component" value="Unassembled WGS sequence"/>
</dbReference>
<organism evidence="2 3">
    <name type="scientific">Dyella japonica DSM 16301</name>
    <dbReference type="NCBI Taxonomy" id="1440762"/>
    <lineage>
        <taxon>Bacteria</taxon>
        <taxon>Pseudomonadati</taxon>
        <taxon>Pseudomonadota</taxon>
        <taxon>Gammaproteobacteria</taxon>
        <taxon>Lysobacterales</taxon>
        <taxon>Rhodanobacteraceae</taxon>
        <taxon>Dyella</taxon>
    </lineage>
</organism>
<comment type="caution">
    <text evidence="2">The sequence shown here is derived from an EMBL/GenBank/DDBJ whole genome shotgun (WGS) entry which is preliminary data.</text>
</comment>
<dbReference type="AlphaFoldDB" id="A0A0G9H7M8"/>
<dbReference type="RefSeq" id="WP_046970561.1">
    <property type="nucleotide sequence ID" value="NZ_JPLA01000009.1"/>
</dbReference>